<dbReference type="GeneID" id="18563432"/>
<name>G3M9V8_9CAUD</name>
<dbReference type="Proteomes" id="UP000009273">
    <property type="component" value="Segment"/>
</dbReference>
<dbReference type="KEGG" id="vg:18563432"/>
<dbReference type="EMBL" id="JN638751">
    <property type="protein sequence ID" value="AEO93476.1"/>
    <property type="molecule type" value="Genomic_DNA"/>
</dbReference>
<accession>G3M9V8</accession>
<sequence length="129" mass="15027">MISNINTVWTKISRAQYEELIDVNIFSLMKEKLDNLLVVSSLLDYEINFISQGSILGDFFTIEFINHNACLRFCIINHISSNDFREANIFIKTRYINYFEKVEETNDKNSIPMLLSYLLGIINAFSKVN</sequence>
<reference evidence="1 2" key="1">
    <citation type="submission" date="2011-09" db="EMBL/GenBank/DDBJ databases">
        <authorList>
            <person name="Pope W.H."/>
            <person name="Pedulla M.L."/>
            <person name="Ford M.E."/>
            <person name="Peebles C.L."/>
            <person name="Hatfull G.H."/>
            <person name="Hendrix R.W."/>
        </authorList>
    </citation>
    <scope>NUCLEOTIDE SEQUENCE [LARGE SCALE GENOMIC DNA]</scope>
    <source>
        <strain evidence="1">G</strain>
    </source>
</reference>
<evidence type="ECO:0000313" key="1">
    <source>
        <dbReference type="EMBL" id="AEO93476.1"/>
    </source>
</evidence>
<dbReference type="RefSeq" id="YP_009015520.1">
    <property type="nucleotide sequence ID" value="NC_023719.1"/>
</dbReference>
<keyword evidence="2" id="KW-1185">Reference proteome</keyword>
<organism evidence="1 2">
    <name type="scientific">Bacillus phage G</name>
    <dbReference type="NCBI Taxonomy" id="2884420"/>
    <lineage>
        <taxon>Viruses</taxon>
        <taxon>Duplodnaviria</taxon>
        <taxon>Heunggongvirae</taxon>
        <taxon>Uroviricota</taxon>
        <taxon>Caudoviricetes</taxon>
        <taxon>Donellivirus</taxon>
        <taxon>Donellivirus gee</taxon>
    </lineage>
</organism>
<protein>
    <submittedName>
        <fullName evidence="1">Gp217</fullName>
    </submittedName>
</protein>
<gene>
    <name evidence="1" type="primary">217</name>
    <name evidence="1" type="ORF">G_217</name>
</gene>
<evidence type="ECO:0000313" key="2">
    <source>
        <dbReference type="Proteomes" id="UP000009273"/>
    </source>
</evidence>
<proteinExistence type="predicted"/>